<dbReference type="SMART" id="SM00487">
    <property type="entry name" value="DEXDc"/>
    <property type="match status" value="1"/>
</dbReference>
<dbReference type="InterPro" id="IPR014014">
    <property type="entry name" value="RNA_helicase_DEAD_Q_motif"/>
</dbReference>
<proteinExistence type="inferred from homology"/>
<dbReference type="RefSeq" id="WP_150084503.1">
    <property type="nucleotide sequence ID" value="NZ_CP080293.1"/>
</dbReference>
<keyword evidence="3 7" id="KW-0347">Helicase</keyword>
<feature type="compositionally biased region" description="Basic and acidic residues" evidence="8">
    <location>
        <begin position="529"/>
        <end position="568"/>
    </location>
</feature>
<dbReference type="PROSITE" id="PS51195">
    <property type="entry name" value="Q_MOTIF"/>
    <property type="match status" value="1"/>
</dbReference>
<feature type="short sequence motif" description="Q motif" evidence="6">
    <location>
        <begin position="48"/>
        <end position="76"/>
    </location>
</feature>
<dbReference type="PROSITE" id="PS51194">
    <property type="entry name" value="HELICASE_CTER"/>
    <property type="match status" value="1"/>
</dbReference>
<sequence>MTQHEFRAEQPIASANDISNTTAPSPLDRLQAILEPQDAPEAAASAADGFAALGLDAAILRALTELNYTVPTPVQAQAIPAFLAGRDLLVSSQTGSGKTAAFMLPAIQRISERPAPNRPRADEPIKRMKGKRPRPAPAQPSLLVLTPTRELALQVTEAAAKYGRHLRRIICASILGGMPYPKQLAMLSKMPDILVATPGRLLDHIDAGRIDLSQLDMLVFDEADRMLDMGFSDDIDAIVAATPATRQTLMFSATVDGRIAQLAARQLRDPQRIEIAAARADQSNIEQRLHFTDDMSHKERLLDHLLRDASLKQAIVFTATKRDADSLAERLSDTGFAAGALHGDMTQGARNRTLTALRRGNLRVLVATDVAARGIDVPDITHVVNFDLPKQAEDYVHRIGRTGRAGRSGVAINLVNHNDAFQWKRIERFTNNRITASVIEGLEPRRTPKPRAGFGGKPGGARPGNGGGGYRGGERKFGGGESRGYGNGGGNGGGYRGDREQAPRSFGGGESRGYGGNTAGAAGNGNRPFGERSFGDRQYGDRPFGDRKPAERSFGDRDGNRGGNRDGARSFGDGNRSSYGNRHGGNGGGYGGQRQGQGQGRSRFSR</sequence>
<gene>
    <name evidence="12" type="ORF">F1599_19685</name>
</gene>
<feature type="compositionally biased region" description="Gly residues" evidence="8">
    <location>
        <begin position="582"/>
        <end position="599"/>
    </location>
</feature>
<dbReference type="SMART" id="SM00490">
    <property type="entry name" value="HELICc"/>
    <property type="match status" value="1"/>
</dbReference>
<feature type="region of interest" description="Disordered" evidence="8">
    <location>
        <begin position="112"/>
        <end position="140"/>
    </location>
</feature>
<feature type="region of interest" description="Disordered" evidence="8">
    <location>
        <begin position="1"/>
        <end position="24"/>
    </location>
</feature>
<reference evidence="12 13" key="1">
    <citation type="submission" date="2019-09" db="EMBL/GenBank/DDBJ databases">
        <title>Isolation of a novel species in the genus Cupriavidus from patients with sepsis using whole genome sequencing.</title>
        <authorList>
            <person name="Kweon O.J."/>
            <person name="Lee M.-K."/>
        </authorList>
    </citation>
    <scope>NUCLEOTIDE SEQUENCE [LARGE SCALE GENOMIC DNA]</scope>
    <source>
        <strain evidence="12 13">MKL-01</strain>
    </source>
</reference>
<evidence type="ECO:0000256" key="8">
    <source>
        <dbReference type="SAM" id="MobiDB-lite"/>
    </source>
</evidence>
<protein>
    <submittedName>
        <fullName evidence="12">DEAD/DEAH box helicase</fullName>
    </submittedName>
</protein>
<feature type="domain" description="Helicase ATP-binding" evidence="9">
    <location>
        <begin position="79"/>
        <end position="273"/>
    </location>
</feature>
<evidence type="ECO:0000256" key="3">
    <source>
        <dbReference type="ARBA" id="ARBA00022806"/>
    </source>
</evidence>
<dbReference type="Pfam" id="PF00270">
    <property type="entry name" value="DEAD"/>
    <property type="match status" value="1"/>
</dbReference>
<organism evidence="12 13">
    <name type="scientific">Cupriavidus cauae</name>
    <dbReference type="NCBI Taxonomy" id="2608999"/>
    <lineage>
        <taxon>Bacteria</taxon>
        <taxon>Pseudomonadati</taxon>
        <taxon>Pseudomonadota</taxon>
        <taxon>Betaproteobacteria</taxon>
        <taxon>Burkholderiales</taxon>
        <taxon>Burkholderiaceae</taxon>
        <taxon>Cupriavidus</taxon>
    </lineage>
</organism>
<dbReference type="InterPro" id="IPR000629">
    <property type="entry name" value="RNA-helicase_DEAD-box_CS"/>
</dbReference>
<feature type="compositionally biased region" description="Gly residues" evidence="8">
    <location>
        <begin position="506"/>
        <end position="518"/>
    </location>
</feature>
<dbReference type="PROSITE" id="PS00039">
    <property type="entry name" value="DEAD_ATP_HELICASE"/>
    <property type="match status" value="1"/>
</dbReference>
<feature type="domain" description="DEAD-box RNA helicase Q" evidence="11">
    <location>
        <begin position="48"/>
        <end position="76"/>
    </location>
</feature>
<dbReference type="InterPro" id="IPR011545">
    <property type="entry name" value="DEAD/DEAH_box_helicase_dom"/>
</dbReference>
<dbReference type="GO" id="GO:0016787">
    <property type="term" value="F:hydrolase activity"/>
    <property type="evidence" value="ECO:0007669"/>
    <property type="project" value="UniProtKB-KW"/>
</dbReference>
<dbReference type="GO" id="GO:0003676">
    <property type="term" value="F:nucleic acid binding"/>
    <property type="evidence" value="ECO:0007669"/>
    <property type="project" value="InterPro"/>
</dbReference>
<dbReference type="CDD" id="cd00268">
    <property type="entry name" value="DEADc"/>
    <property type="match status" value="1"/>
</dbReference>
<dbReference type="SUPFAM" id="SSF52540">
    <property type="entry name" value="P-loop containing nucleoside triphosphate hydrolases"/>
    <property type="match status" value="1"/>
</dbReference>
<feature type="compositionally biased region" description="Gly residues" evidence="8">
    <location>
        <begin position="479"/>
        <end position="495"/>
    </location>
</feature>
<evidence type="ECO:0000256" key="4">
    <source>
        <dbReference type="ARBA" id="ARBA00022840"/>
    </source>
</evidence>
<evidence type="ECO:0000256" key="6">
    <source>
        <dbReference type="PROSITE-ProRule" id="PRU00552"/>
    </source>
</evidence>
<dbReference type="GO" id="GO:0005524">
    <property type="term" value="F:ATP binding"/>
    <property type="evidence" value="ECO:0007669"/>
    <property type="project" value="UniProtKB-KW"/>
</dbReference>
<evidence type="ECO:0000256" key="2">
    <source>
        <dbReference type="ARBA" id="ARBA00022801"/>
    </source>
</evidence>
<dbReference type="Pfam" id="PF00271">
    <property type="entry name" value="Helicase_C"/>
    <property type="match status" value="1"/>
</dbReference>
<evidence type="ECO:0000313" key="13">
    <source>
        <dbReference type="Proteomes" id="UP000324324"/>
    </source>
</evidence>
<dbReference type="PANTHER" id="PTHR47959">
    <property type="entry name" value="ATP-DEPENDENT RNA HELICASE RHLE-RELATED"/>
    <property type="match status" value="1"/>
</dbReference>
<evidence type="ECO:0000259" key="11">
    <source>
        <dbReference type="PROSITE" id="PS51195"/>
    </source>
</evidence>
<dbReference type="InterPro" id="IPR001650">
    <property type="entry name" value="Helicase_C-like"/>
</dbReference>
<dbReference type="Proteomes" id="UP000324324">
    <property type="component" value="Unassembled WGS sequence"/>
</dbReference>
<dbReference type="InterPro" id="IPR027417">
    <property type="entry name" value="P-loop_NTPase"/>
</dbReference>
<dbReference type="GO" id="GO:0005829">
    <property type="term" value="C:cytosol"/>
    <property type="evidence" value="ECO:0007669"/>
    <property type="project" value="TreeGrafter"/>
</dbReference>
<dbReference type="Gene3D" id="3.40.50.300">
    <property type="entry name" value="P-loop containing nucleotide triphosphate hydrolases"/>
    <property type="match status" value="2"/>
</dbReference>
<evidence type="ECO:0000256" key="1">
    <source>
        <dbReference type="ARBA" id="ARBA00022741"/>
    </source>
</evidence>
<evidence type="ECO:0000313" key="12">
    <source>
        <dbReference type="EMBL" id="KAA6119299.1"/>
    </source>
</evidence>
<dbReference type="InterPro" id="IPR014001">
    <property type="entry name" value="Helicase_ATP-bd"/>
</dbReference>
<feature type="domain" description="Helicase C-terminal" evidence="10">
    <location>
        <begin position="301"/>
        <end position="446"/>
    </location>
</feature>
<evidence type="ECO:0000256" key="5">
    <source>
        <dbReference type="ARBA" id="ARBA00038437"/>
    </source>
</evidence>
<evidence type="ECO:0000259" key="9">
    <source>
        <dbReference type="PROSITE" id="PS51192"/>
    </source>
</evidence>
<comment type="similarity">
    <text evidence="5 7">Belongs to the DEAD box helicase family.</text>
</comment>
<evidence type="ECO:0000256" key="7">
    <source>
        <dbReference type="RuleBase" id="RU000492"/>
    </source>
</evidence>
<keyword evidence="4 7" id="KW-0067">ATP-binding</keyword>
<evidence type="ECO:0000259" key="10">
    <source>
        <dbReference type="PROSITE" id="PS51194"/>
    </source>
</evidence>
<keyword evidence="1 7" id="KW-0547">Nucleotide-binding</keyword>
<name>A0A5M8A9G0_9BURK</name>
<dbReference type="EMBL" id="VWRN01000053">
    <property type="protein sequence ID" value="KAA6119299.1"/>
    <property type="molecule type" value="Genomic_DNA"/>
</dbReference>
<dbReference type="PROSITE" id="PS51192">
    <property type="entry name" value="HELICASE_ATP_BIND_1"/>
    <property type="match status" value="1"/>
</dbReference>
<keyword evidence="2 7" id="KW-0378">Hydrolase</keyword>
<dbReference type="InterPro" id="IPR050079">
    <property type="entry name" value="DEAD_box_RNA_helicase"/>
</dbReference>
<dbReference type="PANTHER" id="PTHR47959:SF17">
    <property type="entry name" value="ATP-DEPENDENT RNA HELICASE DEAD BOX FAMILY"/>
    <property type="match status" value="1"/>
</dbReference>
<accession>A0A5M8A9G0</accession>
<dbReference type="InterPro" id="IPR044742">
    <property type="entry name" value="DEAD/DEAH_RhlB"/>
</dbReference>
<dbReference type="CDD" id="cd18787">
    <property type="entry name" value="SF2_C_DEAD"/>
    <property type="match status" value="1"/>
</dbReference>
<feature type="region of interest" description="Disordered" evidence="8">
    <location>
        <begin position="443"/>
        <end position="606"/>
    </location>
</feature>
<keyword evidence="13" id="KW-1185">Reference proteome</keyword>
<dbReference type="AlphaFoldDB" id="A0A5M8A9G0"/>
<comment type="caution">
    <text evidence="12">The sequence shown here is derived from an EMBL/GenBank/DDBJ whole genome shotgun (WGS) entry which is preliminary data.</text>
</comment>
<feature type="compositionally biased region" description="Gly residues" evidence="8">
    <location>
        <begin position="453"/>
        <end position="471"/>
    </location>
</feature>
<dbReference type="GO" id="GO:0003724">
    <property type="term" value="F:RNA helicase activity"/>
    <property type="evidence" value="ECO:0007669"/>
    <property type="project" value="InterPro"/>
</dbReference>